<protein>
    <submittedName>
        <fullName evidence="2">Hypothetical_protein</fullName>
    </submittedName>
</protein>
<dbReference type="EMBL" id="CAXDID020000096">
    <property type="protein sequence ID" value="CAL6024649.1"/>
    <property type="molecule type" value="Genomic_DNA"/>
</dbReference>
<comment type="caution">
    <text evidence="1">The sequence shown here is derived from an EMBL/GenBank/DDBJ whole genome shotgun (WGS) entry which is preliminary data.</text>
</comment>
<evidence type="ECO:0000313" key="3">
    <source>
        <dbReference type="Proteomes" id="UP001642409"/>
    </source>
</evidence>
<dbReference type="AlphaFoldDB" id="A0AA86RIE4"/>
<gene>
    <name evidence="2" type="ORF">HINF_LOCUS29718</name>
    <name evidence="1" type="ORF">HINF_LOCUS60339</name>
</gene>
<dbReference type="Proteomes" id="UP001642409">
    <property type="component" value="Unassembled WGS sequence"/>
</dbReference>
<accession>A0AA86RIE4</accession>
<evidence type="ECO:0000313" key="1">
    <source>
        <dbReference type="EMBL" id="CAI9972694.1"/>
    </source>
</evidence>
<dbReference type="EMBL" id="CATOUU010001114">
    <property type="protein sequence ID" value="CAI9972694.1"/>
    <property type="molecule type" value="Genomic_DNA"/>
</dbReference>
<name>A0AA86RIE4_9EUKA</name>
<organism evidence="1">
    <name type="scientific">Hexamita inflata</name>
    <dbReference type="NCBI Taxonomy" id="28002"/>
    <lineage>
        <taxon>Eukaryota</taxon>
        <taxon>Metamonada</taxon>
        <taxon>Diplomonadida</taxon>
        <taxon>Hexamitidae</taxon>
        <taxon>Hexamitinae</taxon>
        <taxon>Hexamita</taxon>
    </lineage>
</organism>
<keyword evidence="3" id="KW-1185">Reference proteome</keyword>
<sequence length="113" mass="13223">MKQMLLLSYTSLYSIVWDNENPLLCNRKQTMDGYSLYQFGLLYRNCKFTRIIISFRYTCVRKAHPAAKANNDLVHASRSVTQLLCASQSSEYHYIKVQQPRKGILNHTKLLNF</sequence>
<reference evidence="1" key="1">
    <citation type="submission" date="2023-06" db="EMBL/GenBank/DDBJ databases">
        <authorList>
            <person name="Kurt Z."/>
        </authorList>
    </citation>
    <scope>NUCLEOTIDE SEQUENCE</scope>
</reference>
<proteinExistence type="predicted"/>
<reference evidence="2 3" key="2">
    <citation type="submission" date="2024-07" db="EMBL/GenBank/DDBJ databases">
        <authorList>
            <person name="Akdeniz Z."/>
        </authorList>
    </citation>
    <scope>NUCLEOTIDE SEQUENCE [LARGE SCALE GENOMIC DNA]</scope>
</reference>
<evidence type="ECO:0000313" key="2">
    <source>
        <dbReference type="EMBL" id="CAL6024649.1"/>
    </source>
</evidence>